<dbReference type="PANTHER" id="PTHR12231:SF272">
    <property type="entry name" value="DPR-INTERACTING PROTEIN THETA"/>
    <property type="match status" value="1"/>
</dbReference>
<dbReference type="PANTHER" id="PTHR12231">
    <property type="entry name" value="CTX-RELATED TYPE I TRANSMEMBRANE PROTEIN"/>
    <property type="match status" value="1"/>
</dbReference>
<keyword evidence="1" id="KW-0677">Repeat</keyword>
<dbReference type="EMBL" id="KZ308288">
    <property type="protein sequence ID" value="KAG8226568.1"/>
    <property type="molecule type" value="Genomic_DNA"/>
</dbReference>
<keyword evidence="2" id="KW-1015">Disulfide bond</keyword>
<keyword evidence="6" id="KW-1185">Reference proteome</keyword>
<evidence type="ECO:0000256" key="3">
    <source>
        <dbReference type="ARBA" id="ARBA00023319"/>
    </source>
</evidence>
<accession>A0A8K0K236</accession>
<dbReference type="InterPro" id="IPR013783">
    <property type="entry name" value="Ig-like_fold"/>
</dbReference>
<dbReference type="Pfam" id="PF13927">
    <property type="entry name" value="Ig_3"/>
    <property type="match status" value="1"/>
</dbReference>
<dbReference type="GO" id="GO:0043005">
    <property type="term" value="C:neuron projection"/>
    <property type="evidence" value="ECO:0007669"/>
    <property type="project" value="TreeGrafter"/>
</dbReference>
<dbReference type="InterPro" id="IPR007110">
    <property type="entry name" value="Ig-like_dom"/>
</dbReference>
<dbReference type="PROSITE" id="PS50835">
    <property type="entry name" value="IG_LIKE"/>
    <property type="match status" value="1"/>
</dbReference>
<gene>
    <name evidence="5" type="ORF">J437_LFUL004740</name>
</gene>
<dbReference type="OrthoDB" id="10012075at2759"/>
<proteinExistence type="predicted"/>
<evidence type="ECO:0000313" key="6">
    <source>
        <dbReference type="Proteomes" id="UP000792457"/>
    </source>
</evidence>
<sequence length="95" mass="10836">MTLECHSEAFPKSINYWTTEKGEIIAQGEKYEPKLLDNAYKVHMKLTIRSVGPSDFGSYKCVSKNSLGDTDGSIKLYREYAHVIQIVCPNNFHLH</sequence>
<comment type="caution">
    <text evidence="5">The sequence shown here is derived from an EMBL/GenBank/DDBJ whole genome shotgun (WGS) entry which is preliminary data.</text>
</comment>
<dbReference type="AlphaFoldDB" id="A0A8K0K236"/>
<name>A0A8K0K236_LADFU</name>
<dbReference type="Gene3D" id="2.60.40.10">
    <property type="entry name" value="Immunoglobulins"/>
    <property type="match status" value="1"/>
</dbReference>
<feature type="domain" description="Ig-like" evidence="4">
    <location>
        <begin position="1"/>
        <end position="77"/>
    </location>
</feature>
<evidence type="ECO:0000259" key="4">
    <source>
        <dbReference type="PROSITE" id="PS50835"/>
    </source>
</evidence>
<dbReference type="InterPro" id="IPR051170">
    <property type="entry name" value="Neural/epithelial_adhesion"/>
</dbReference>
<dbReference type="SUPFAM" id="SSF48726">
    <property type="entry name" value="Immunoglobulin"/>
    <property type="match status" value="1"/>
</dbReference>
<evidence type="ECO:0000313" key="5">
    <source>
        <dbReference type="EMBL" id="KAG8226568.1"/>
    </source>
</evidence>
<protein>
    <recommendedName>
        <fullName evidence="4">Ig-like domain-containing protein</fullName>
    </recommendedName>
</protein>
<dbReference type="InterPro" id="IPR036179">
    <property type="entry name" value="Ig-like_dom_sf"/>
</dbReference>
<keyword evidence="3" id="KW-0393">Immunoglobulin domain</keyword>
<organism evidence="5 6">
    <name type="scientific">Ladona fulva</name>
    <name type="common">Scarce chaser dragonfly</name>
    <name type="synonym">Libellula fulva</name>
    <dbReference type="NCBI Taxonomy" id="123851"/>
    <lineage>
        <taxon>Eukaryota</taxon>
        <taxon>Metazoa</taxon>
        <taxon>Ecdysozoa</taxon>
        <taxon>Arthropoda</taxon>
        <taxon>Hexapoda</taxon>
        <taxon>Insecta</taxon>
        <taxon>Pterygota</taxon>
        <taxon>Palaeoptera</taxon>
        <taxon>Odonata</taxon>
        <taxon>Epiprocta</taxon>
        <taxon>Anisoptera</taxon>
        <taxon>Libelluloidea</taxon>
        <taxon>Libellulidae</taxon>
        <taxon>Ladona</taxon>
    </lineage>
</organism>
<evidence type="ECO:0000256" key="2">
    <source>
        <dbReference type="ARBA" id="ARBA00023157"/>
    </source>
</evidence>
<reference evidence="5" key="1">
    <citation type="submission" date="2013-04" db="EMBL/GenBank/DDBJ databases">
        <authorList>
            <person name="Qu J."/>
            <person name="Murali S.C."/>
            <person name="Bandaranaike D."/>
            <person name="Bellair M."/>
            <person name="Blankenburg K."/>
            <person name="Chao H."/>
            <person name="Dinh H."/>
            <person name="Doddapaneni H."/>
            <person name="Downs B."/>
            <person name="Dugan-Rocha S."/>
            <person name="Elkadiri S."/>
            <person name="Gnanaolivu R.D."/>
            <person name="Hernandez B."/>
            <person name="Javaid M."/>
            <person name="Jayaseelan J.C."/>
            <person name="Lee S."/>
            <person name="Li M."/>
            <person name="Ming W."/>
            <person name="Munidasa M."/>
            <person name="Muniz J."/>
            <person name="Nguyen L."/>
            <person name="Ongeri F."/>
            <person name="Osuji N."/>
            <person name="Pu L.-L."/>
            <person name="Puazo M."/>
            <person name="Qu C."/>
            <person name="Quiroz J."/>
            <person name="Raj R."/>
            <person name="Weissenberger G."/>
            <person name="Xin Y."/>
            <person name="Zou X."/>
            <person name="Han Y."/>
            <person name="Richards S."/>
            <person name="Worley K."/>
            <person name="Muzny D."/>
            <person name="Gibbs R."/>
        </authorList>
    </citation>
    <scope>NUCLEOTIDE SEQUENCE</scope>
    <source>
        <strain evidence="5">Sampled in the wild</strain>
    </source>
</reference>
<reference evidence="5" key="2">
    <citation type="submission" date="2017-10" db="EMBL/GenBank/DDBJ databases">
        <title>Ladona fulva Genome sequencing and assembly.</title>
        <authorList>
            <person name="Murali S."/>
            <person name="Richards S."/>
            <person name="Bandaranaike D."/>
            <person name="Bellair M."/>
            <person name="Blankenburg K."/>
            <person name="Chao H."/>
            <person name="Dinh H."/>
            <person name="Doddapaneni H."/>
            <person name="Dugan-Rocha S."/>
            <person name="Elkadiri S."/>
            <person name="Gnanaolivu R."/>
            <person name="Hernandez B."/>
            <person name="Skinner E."/>
            <person name="Javaid M."/>
            <person name="Lee S."/>
            <person name="Li M."/>
            <person name="Ming W."/>
            <person name="Munidasa M."/>
            <person name="Muniz J."/>
            <person name="Nguyen L."/>
            <person name="Hughes D."/>
            <person name="Osuji N."/>
            <person name="Pu L.-L."/>
            <person name="Puazo M."/>
            <person name="Qu C."/>
            <person name="Quiroz J."/>
            <person name="Raj R."/>
            <person name="Weissenberger G."/>
            <person name="Xin Y."/>
            <person name="Zou X."/>
            <person name="Han Y."/>
            <person name="Worley K."/>
            <person name="Muzny D."/>
            <person name="Gibbs R."/>
        </authorList>
    </citation>
    <scope>NUCLEOTIDE SEQUENCE</scope>
    <source>
        <strain evidence="5">Sampled in the wild</strain>
    </source>
</reference>
<dbReference type="Proteomes" id="UP000792457">
    <property type="component" value="Unassembled WGS sequence"/>
</dbReference>
<evidence type="ECO:0000256" key="1">
    <source>
        <dbReference type="ARBA" id="ARBA00022737"/>
    </source>
</evidence>